<keyword evidence="5" id="KW-0479">Metal-binding</keyword>
<dbReference type="Gene3D" id="3.60.20.10">
    <property type="entry name" value="Glutamine Phosphoribosylpyrophosphate, subunit 1, domain 1"/>
    <property type="match status" value="1"/>
</dbReference>
<dbReference type="InterPro" id="IPR014395">
    <property type="entry name" value="Pen/GL7ACA/AHL_acylase"/>
</dbReference>
<comment type="caution">
    <text evidence="6">The sequence shown here is derived from an EMBL/GenBank/DDBJ whole genome shotgun (WGS) entry which is preliminary data.</text>
</comment>
<dbReference type="PANTHER" id="PTHR34218:SF4">
    <property type="entry name" value="ACYL-HOMOSERINE LACTONE ACYLASE QUIP"/>
    <property type="match status" value="1"/>
</dbReference>
<dbReference type="CDD" id="cd03747">
    <property type="entry name" value="Ntn_PGA_like"/>
    <property type="match status" value="1"/>
</dbReference>
<dbReference type="PIRSF" id="PIRSF001227">
    <property type="entry name" value="Pen_acylase"/>
    <property type="match status" value="1"/>
</dbReference>
<accession>A0A2H5Y3T9</accession>
<evidence type="ECO:0000256" key="2">
    <source>
        <dbReference type="ARBA" id="ARBA00022801"/>
    </source>
</evidence>
<keyword evidence="3" id="KW-0865">Zymogen</keyword>
<evidence type="ECO:0000256" key="5">
    <source>
        <dbReference type="PIRSR" id="PIRSR001227-2"/>
    </source>
</evidence>
<evidence type="ECO:0000256" key="4">
    <source>
        <dbReference type="PIRSR" id="PIRSR001227-1"/>
    </source>
</evidence>
<dbReference type="Gene3D" id="2.30.120.10">
    <property type="match status" value="1"/>
</dbReference>
<dbReference type="Gene3D" id="1.10.1400.10">
    <property type="match status" value="1"/>
</dbReference>
<evidence type="ECO:0000313" key="7">
    <source>
        <dbReference type="Proteomes" id="UP000236642"/>
    </source>
</evidence>
<gene>
    <name evidence="6" type="primary">quiP</name>
    <name evidence="6" type="ORF">HRbin22_00326</name>
</gene>
<evidence type="ECO:0000313" key="6">
    <source>
        <dbReference type="EMBL" id="GBD08094.1"/>
    </source>
</evidence>
<dbReference type="GO" id="GO:0017000">
    <property type="term" value="P:antibiotic biosynthetic process"/>
    <property type="evidence" value="ECO:0007669"/>
    <property type="project" value="InterPro"/>
</dbReference>
<dbReference type="SUPFAM" id="SSF56235">
    <property type="entry name" value="N-terminal nucleophile aminohydrolases (Ntn hydrolases)"/>
    <property type="match status" value="1"/>
</dbReference>
<feature type="active site" description="Nucleophile" evidence="4">
    <location>
        <position position="265"/>
    </location>
</feature>
<evidence type="ECO:0000256" key="1">
    <source>
        <dbReference type="ARBA" id="ARBA00006586"/>
    </source>
</evidence>
<feature type="binding site" evidence="5">
    <location>
        <position position="198"/>
    </location>
    <ligand>
        <name>Ca(2+)</name>
        <dbReference type="ChEBI" id="CHEBI:29108"/>
    </ligand>
</feature>
<dbReference type="Gene3D" id="1.10.439.10">
    <property type="entry name" value="Penicillin Amidohydrolase, domain 1"/>
    <property type="match status" value="1"/>
</dbReference>
<dbReference type="InterPro" id="IPR002692">
    <property type="entry name" value="S45"/>
</dbReference>
<keyword evidence="2 6" id="KW-0378">Hydrolase</keyword>
<protein>
    <submittedName>
        <fullName evidence="6">Acyl-homoserine lactone acylase QuiP</fullName>
        <ecNumber evidence="6">3.5.1.97</ecNumber>
    </submittedName>
</protein>
<keyword evidence="5" id="KW-0106">Calcium</keyword>
<comment type="similarity">
    <text evidence="1">Belongs to the peptidase S45 family.</text>
</comment>
<dbReference type="EC" id="3.5.1.97" evidence="6"/>
<dbReference type="AlphaFoldDB" id="A0A2H5Y3T9"/>
<dbReference type="PANTHER" id="PTHR34218">
    <property type="entry name" value="PEPTIDASE S45 PENICILLIN AMIDASE"/>
    <property type="match status" value="1"/>
</dbReference>
<dbReference type="InterPro" id="IPR029055">
    <property type="entry name" value="Ntn_hydrolases_N"/>
</dbReference>
<feature type="binding site" evidence="5">
    <location>
        <position position="343"/>
    </location>
    <ligand>
        <name>Ca(2+)</name>
        <dbReference type="ChEBI" id="CHEBI:29108"/>
    </ligand>
</feature>
<dbReference type="GO" id="GO:0016811">
    <property type="term" value="F:hydrolase activity, acting on carbon-nitrogen (but not peptide) bonds, in linear amides"/>
    <property type="evidence" value="ECO:0007669"/>
    <property type="project" value="InterPro"/>
</dbReference>
<evidence type="ECO:0000256" key="3">
    <source>
        <dbReference type="ARBA" id="ARBA00023145"/>
    </source>
</evidence>
<dbReference type="GO" id="GO:0046872">
    <property type="term" value="F:metal ion binding"/>
    <property type="evidence" value="ECO:0007669"/>
    <property type="project" value="UniProtKB-KW"/>
</dbReference>
<dbReference type="Proteomes" id="UP000236642">
    <property type="component" value="Unassembled WGS sequence"/>
</dbReference>
<sequence length="816" mass="92329">MRRRLLLGIILGLGIVLLLLLAGGALAFYRASRQPFPQIHGTLRLPGLQAPVTVIRDRWGVPHIYASNLHDLFMAQGFVHAQDRFWQMEFWRHIGTGRLSEMLGKTTLNQDRFIRTLGWHRAAQQDLEALGPEERAILEAYAAGVNAYLEQHRDRLPLEFTLFRLFGRRWEIEPWQPLHTVAWAKVMAWDLGGNWDDELLNARIVQKIGPGRLSEIVLPYPPDRPIIVPTAVVETPLPEEAARAWLDLGRELRRITLGNAPDLGSNNWVVAGSRSITGKPILANDPHLSIQMPSIWYEVALHCEPVTPECPLQVAGASFPGVPGVVIGHNDRIAWGVTNLGPDVQDLYMERVNPQNPLEVEFQGKWEPVRVITEEIRIAGQAAPLLLPVRITRHGPVINDVVEALTRTQTLYAFRWTALEPSRIVRALLRLNRARNWEEFHEALADWDVPGQNFVYADVDGHIGYQATGRVPIRAKGNGLLPVPGWSGEYEWVGYVPYEEMPRRLDPPEGFIVTANNAVVDPSYPHFLAAVWDYGDRAQRIVDLLRTKDRLSIEDMATIQNDTFSLAAQAIVPYVLNLSFEDPLARQAQELLRAWDFRAAPDQAGPAIFETFLKHLLHEAWVDELGEEILQDLLTGGSHNRYWARWALAQPDLPWWDDLRTPQRETREDIIRRAFEQAVAELRARLGSDPRAWTWGKVHTATFTHGTLGQSGIRPIEAIFNRGPYPAPGTSAAVNNIGFNVQKGFAVRSLPSLRFIASTAQWSDSRFIHTTGQSGLPGHPHYDDFIPLWLKGEYHPMLWSREEVERNAEGILRLQP</sequence>
<organism evidence="6 7">
    <name type="scientific">Candidatus Thermoflexus japonica</name>
    <dbReference type="NCBI Taxonomy" id="2035417"/>
    <lineage>
        <taxon>Bacteria</taxon>
        <taxon>Bacillati</taxon>
        <taxon>Chloroflexota</taxon>
        <taxon>Thermoflexia</taxon>
        <taxon>Thermoflexales</taxon>
        <taxon>Thermoflexaceae</taxon>
        <taxon>Thermoflexus</taxon>
    </lineage>
</organism>
<proteinExistence type="inferred from homology"/>
<dbReference type="Pfam" id="PF01804">
    <property type="entry name" value="Penicil_amidase"/>
    <property type="match status" value="1"/>
</dbReference>
<dbReference type="InterPro" id="IPR043146">
    <property type="entry name" value="Penicillin_amidase_N_B-knob"/>
</dbReference>
<dbReference type="InterPro" id="IPR023343">
    <property type="entry name" value="Penicillin_amidase_dom1"/>
</dbReference>
<dbReference type="InterPro" id="IPR043147">
    <property type="entry name" value="Penicillin_amidase_A-knob"/>
</dbReference>
<reference evidence="7" key="1">
    <citation type="submission" date="2017-09" db="EMBL/GenBank/DDBJ databases">
        <title>Metaegenomics of thermophilic ammonia-oxidizing enrichment culture.</title>
        <authorList>
            <person name="Kato S."/>
            <person name="Suzuki K."/>
        </authorList>
    </citation>
    <scope>NUCLEOTIDE SEQUENCE [LARGE SCALE GENOMIC DNA]</scope>
</reference>
<dbReference type="EMBL" id="BEHY01000004">
    <property type="protein sequence ID" value="GBD08094.1"/>
    <property type="molecule type" value="Genomic_DNA"/>
</dbReference>
<comment type="cofactor">
    <cofactor evidence="5">
        <name>Ca(2+)</name>
        <dbReference type="ChEBI" id="CHEBI:29108"/>
    </cofactor>
    <text evidence="5">Binds 1 Ca(2+) ion per dimer.</text>
</comment>
<name>A0A2H5Y3T9_9CHLR</name>
<feature type="binding site" evidence="5">
    <location>
        <position position="346"/>
    </location>
    <ligand>
        <name>Ca(2+)</name>
        <dbReference type="ChEBI" id="CHEBI:29108"/>
    </ligand>
</feature>